<reference evidence="5 6" key="1">
    <citation type="submission" date="2009-01" db="EMBL/GenBank/DDBJ databases">
        <authorList>
            <person name="Qin X."/>
            <person name="Bachman B."/>
            <person name="Battles P."/>
            <person name="Bell A."/>
            <person name="Bess C."/>
            <person name="Bickham C."/>
            <person name="Chaboub L."/>
            <person name="Chen D."/>
            <person name="Coyle M."/>
            <person name="Deiros D.R."/>
            <person name="Dinh H."/>
            <person name="Forbes L."/>
            <person name="Fowler G."/>
            <person name="Francisco L."/>
            <person name="Fu Q."/>
            <person name="Gubbala S."/>
            <person name="Hale W."/>
            <person name="Han Y."/>
            <person name="Hemphill L."/>
            <person name="Highlander S.K."/>
            <person name="Hirani K."/>
            <person name="Hogues M."/>
            <person name="Jackson L."/>
            <person name="Jakkamsetti A."/>
            <person name="Javaid M."/>
            <person name="Jiang H."/>
            <person name="Korchina V."/>
            <person name="Kovar C."/>
            <person name="Lara F."/>
            <person name="Lee S."/>
            <person name="Mata R."/>
            <person name="Mathew T."/>
            <person name="Moen C."/>
            <person name="Morales K."/>
            <person name="Munidasa M."/>
            <person name="Nazareth L."/>
            <person name="Ngo R."/>
            <person name="Nguyen L."/>
            <person name="Okwuonu G."/>
            <person name="Ongeri F."/>
            <person name="Patil S."/>
            <person name="Petrosino J."/>
            <person name="Pham C."/>
            <person name="Pham P."/>
            <person name="Pu L.-L."/>
            <person name="Puazo M."/>
            <person name="Raj R."/>
            <person name="Reid J."/>
            <person name="Rouhana J."/>
            <person name="Saada N."/>
            <person name="Shang Y."/>
            <person name="Simmons D."/>
            <person name="Thornton R."/>
            <person name="Warren J."/>
            <person name="Weissenberger G."/>
            <person name="Zhang J."/>
            <person name="Zhang L."/>
            <person name="Zhou C."/>
            <person name="Zhu D."/>
            <person name="Muzny D."/>
            <person name="Worley K."/>
            <person name="Gibbs R."/>
        </authorList>
    </citation>
    <scope>NUCLEOTIDE SEQUENCE [LARGE SCALE GENOMIC DNA]</scope>
    <source>
        <strain evidence="5 6">ATCC 33200</strain>
    </source>
</reference>
<dbReference type="Gene3D" id="1.10.1660.10">
    <property type="match status" value="1"/>
</dbReference>
<evidence type="ECO:0000256" key="2">
    <source>
        <dbReference type="ARBA" id="ARBA00023015"/>
    </source>
</evidence>
<name>C2E7C4_LACJH</name>
<dbReference type="SMART" id="SM00422">
    <property type="entry name" value="HTH_MERR"/>
    <property type="match status" value="1"/>
</dbReference>
<evidence type="ECO:0000256" key="4">
    <source>
        <dbReference type="ARBA" id="ARBA00023163"/>
    </source>
</evidence>
<accession>C2E7C4</accession>
<dbReference type="PANTHER" id="PTHR30204:SF69">
    <property type="entry name" value="MERR-FAMILY TRANSCRIPTIONAL REGULATOR"/>
    <property type="match status" value="1"/>
</dbReference>
<dbReference type="EMBL" id="ACGR01000043">
    <property type="protein sequence ID" value="EEJ59211.1"/>
    <property type="molecule type" value="Genomic_DNA"/>
</dbReference>
<evidence type="ECO:0000256" key="1">
    <source>
        <dbReference type="ARBA" id="ARBA00022491"/>
    </source>
</evidence>
<gene>
    <name evidence="5" type="ORF">HMPREF0528_1648</name>
</gene>
<sequence length="152" mass="17688">MIFKDKKMEAKKIFHDVFQNIEVGIGEVSKTVGVSQRQLRYWEEKGYIKPVDDNQSGVRRYTLSTLYLIIFIKTQLDQGFTLSAAFERSKDIKVKSKIVRNFFEHTFNDVTITDADKAYGEIDLGELLVQDGQKYHFKGVVDEHGRYLKIDK</sequence>
<keyword evidence="1" id="KW-0678">Repressor</keyword>
<dbReference type="CDD" id="cd01105">
    <property type="entry name" value="HTH_GlnR-like"/>
    <property type="match status" value="1"/>
</dbReference>
<evidence type="ECO:0000256" key="3">
    <source>
        <dbReference type="ARBA" id="ARBA00023125"/>
    </source>
</evidence>
<dbReference type="PROSITE" id="PS50937">
    <property type="entry name" value="HTH_MERR_2"/>
    <property type="match status" value="1"/>
</dbReference>
<keyword evidence="4" id="KW-0804">Transcription</keyword>
<dbReference type="InterPro" id="IPR047057">
    <property type="entry name" value="MerR_fam"/>
</dbReference>
<dbReference type="GO" id="GO:0003700">
    <property type="term" value="F:DNA-binding transcription factor activity"/>
    <property type="evidence" value="ECO:0007669"/>
    <property type="project" value="InterPro"/>
</dbReference>
<dbReference type="GO" id="GO:0003677">
    <property type="term" value="F:DNA binding"/>
    <property type="evidence" value="ECO:0007669"/>
    <property type="project" value="UniProtKB-KW"/>
</dbReference>
<dbReference type="Proteomes" id="UP000003491">
    <property type="component" value="Unassembled WGS sequence"/>
</dbReference>
<dbReference type="InterPro" id="IPR009061">
    <property type="entry name" value="DNA-bd_dom_put_sf"/>
</dbReference>
<organism evidence="5 6">
    <name type="scientific">Lactobacillus johnsonii ATCC 33200</name>
    <dbReference type="NCBI Taxonomy" id="525330"/>
    <lineage>
        <taxon>Bacteria</taxon>
        <taxon>Bacillati</taxon>
        <taxon>Bacillota</taxon>
        <taxon>Bacilli</taxon>
        <taxon>Lactobacillales</taxon>
        <taxon>Lactobacillaceae</taxon>
        <taxon>Lactobacillus</taxon>
    </lineage>
</organism>
<dbReference type="InterPro" id="IPR000551">
    <property type="entry name" value="MerR-type_HTH_dom"/>
</dbReference>
<comment type="caution">
    <text evidence="5">The sequence shown here is derived from an EMBL/GenBank/DDBJ whole genome shotgun (WGS) entry which is preliminary data.</text>
</comment>
<protein>
    <submittedName>
        <fullName evidence="5">Transcriptional regulator, MerR family</fullName>
    </submittedName>
</protein>
<dbReference type="HOGENOM" id="CLU_119478_0_0_9"/>
<dbReference type="AlphaFoldDB" id="C2E7C4"/>
<keyword evidence="3" id="KW-0238">DNA-binding</keyword>
<dbReference type="Pfam" id="PF13411">
    <property type="entry name" value="MerR_1"/>
    <property type="match status" value="1"/>
</dbReference>
<proteinExistence type="predicted"/>
<dbReference type="PATRIC" id="fig|525330.7.peg.616"/>
<evidence type="ECO:0000313" key="5">
    <source>
        <dbReference type="EMBL" id="EEJ59211.1"/>
    </source>
</evidence>
<dbReference type="SUPFAM" id="SSF46955">
    <property type="entry name" value="Putative DNA-binding domain"/>
    <property type="match status" value="1"/>
</dbReference>
<keyword evidence="2" id="KW-0805">Transcription regulation</keyword>
<evidence type="ECO:0000313" key="6">
    <source>
        <dbReference type="Proteomes" id="UP000003491"/>
    </source>
</evidence>
<dbReference type="PANTHER" id="PTHR30204">
    <property type="entry name" value="REDOX-CYCLING DRUG-SENSING TRANSCRIPTIONAL ACTIVATOR SOXR"/>
    <property type="match status" value="1"/>
</dbReference>